<evidence type="ECO:0000256" key="1">
    <source>
        <dbReference type="ARBA" id="ARBA00022723"/>
    </source>
</evidence>
<dbReference type="Proteomes" id="UP001597090">
    <property type="component" value="Unassembled WGS sequence"/>
</dbReference>
<accession>A0ABW2YLK0</accession>
<dbReference type="InterPro" id="IPR051158">
    <property type="entry name" value="Metallophosphoesterase_sf"/>
</dbReference>
<dbReference type="SUPFAM" id="SSF56300">
    <property type="entry name" value="Metallo-dependent phosphatases"/>
    <property type="match status" value="1"/>
</dbReference>
<protein>
    <submittedName>
        <fullName evidence="4">Metallophosphoesterase</fullName>
    </submittedName>
</protein>
<sequence length="296" mass="32313">MTTPARRRWRWRRRWGARILALLVLVFVVKGCVIEPGSLVERDYTLQLPNWSPRCDGLRVDVVSDLHIGSPRNGLDQLDRLVARLLASDAQAVLMAGDYVILSVFLGTYVPADVVAHRLRPLTARKPVYAVLGNHDWWKDGPRVRASLEAAGVVVLEDQAHALELGRCSLWLVGVGDLWEAPHDIGRAFSAVNDARPAIAITHNPNLFPRMPARASLVVAGHTHGGQIAFPVVGAPGLWNQPDGRYPRGAFVEGGRHLFVTPGIGTSILPIRFGVPPEVSRLTLRGASPHGPASTR</sequence>
<dbReference type="InterPro" id="IPR029052">
    <property type="entry name" value="Metallo-depent_PP-like"/>
</dbReference>
<keyword evidence="2" id="KW-0378">Hydrolase</keyword>
<organism evidence="4 5">
    <name type="scientific">Lysobacter koreensis</name>
    <dbReference type="NCBI Taxonomy" id="266122"/>
    <lineage>
        <taxon>Bacteria</taxon>
        <taxon>Pseudomonadati</taxon>
        <taxon>Pseudomonadota</taxon>
        <taxon>Gammaproteobacteria</taxon>
        <taxon>Lysobacterales</taxon>
        <taxon>Lysobacteraceae</taxon>
        <taxon>Lysobacter</taxon>
    </lineage>
</organism>
<dbReference type="Pfam" id="PF00149">
    <property type="entry name" value="Metallophos"/>
    <property type="match status" value="1"/>
</dbReference>
<proteinExistence type="predicted"/>
<gene>
    <name evidence="4" type="ORF">ACFQZQ_08350</name>
</gene>
<keyword evidence="1" id="KW-0479">Metal-binding</keyword>
<dbReference type="EMBL" id="JBHTIH010000003">
    <property type="protein sequence ID" value="MFD0739287.1"/>
    <property type="molecule type" value="Genomic_DNA"/>
</dbReference>
<evidence type="ECO:0000259" key="3">
    <source>
        <dbReference type="Pfam" id="PF00149"/>
    </source>
</evidence>
<feature type="domain" description="Calcineurin-like phosphoesterase" evidence="3">
    <location>
        <begin position="58"/>
        <end position="225"/>
    </location>
</feature>
<dbReference type="Gene3D" id="3.60.21.10">
    <property type="match status" value="1"/>
</dbReference>
<evidence type="ECO:0000313" key="5">
    <source>
        <dbReference type="Proteomes" id="UP001597090"/>
    </source>
</evidence>
<dbReference type="RefSeq" id="WP_386812289.1">
    <property type="nucleotide sequence ID" value="NZ_JBHTIH010000003.1"/>
</dbReference>
<evidence type="ECO:0000313" key="4">
    <source>
        <dbReference type="EMBL" id="MFD0739287.1"/>
    </source>
</evidence>
<name>A0ABW2YLK0_9GAMM</name>
<reference evidence="5" key="1">
    <citation type="journal article" date="2019" name="Int. J. Syst. Evol. Microbiol.">
        <title>The Global Catalogue of Microorganisms (GCM) 10K type strain sequencing project: providing services to taxonomists for standard genome sequencing and annotation.</title>
        <authorList>
            <consortium name="The Broad Institute Genomics Platform"/>
            <consortium name="The Broad Institute Genome Sequencing Center for Infectious Disease"/>
            <person name="Wu L."/>
            <person name="Ma J."/>
        </authorList>
    </citation>
    <scope>NUCLEOTIDE SEQUENCE [LARGE SCALE GENOMIC DNA]</scope>
    <source>
        <strain evidence="5">CCUG 55491</strain>
    </source>
</reference>
<comment type="caution">
    <text evidence="4">The sequence shown here is derived from an EMBL/GenBank/DDBJ whole genome shotgun (WGS) entry which is preliminary data.</text>
</comment>
<evidence type="ECO:0000256" key="2">
    <source>
        <dbReference type="ARBA" id="ARBA00022801"/>
    </source>
</evidence>
<dbReference type="InterPro" id="IPR004843">
    <property type="entry name" value="Calcineurin-like_PHP"/>
</dbReference>
<dbReference type="PANTHER" id="PTHR31302:SF31">
    <property type="entry name" value="PHOSPHODIESTERASE YAEI"/>
    <property type="match status" value="1"/>
</dbReference>
<keyword evidence="5" id="KW-1185">Reference proteome</keyword>
<dbReference type="PANTHER" id="PTHR31302">
    <property type="entry name" value="TRANSMEMBRANE PROTEIN WITH METALLOPHOSPHOESTERASE DOMAIN-RELATED"/>
    <property type="match status" value="1"/>
</dbReference>